<sequence>MSKQSYSDLLHIRFHDLLISYDFARNHNGLDLNFDEEIELDGDPQARELLEVEQQAKLERDNAEQTKIQNQAQQSVILNQTVAQLVSEKLQDTTFIFNEVLQIQDAIPTILDILSVRAASIGRIDPLVSNLPWLSLDLIKLVNLPVYRKQVHGEKPIRVDRSKTALSYIGLDNLKMVIPSFALRKWIPHSTEPFRLMKRKLWESSLGAGIACKRLAQMYDQDPGVAFALGAFHDLGKSAIARLYLHTFDTEWKRQLKAARDQRQKSLHDALVDLEPDPNTLRDLMLAHSADLSVRLVECFKLKRLNLASPLRAYVHGDSDDSHGANASHVAMVQILQKGICYARYKILQRHGLIAKHEAKIFFKENGLSSSDVVQLNKLSLVRLNLRLVQQD</sequence>
<dbReference type="InterPro" id="IPR013976">
    <property type="entry name" value="HDOD"/>
</dbReference>
<dbReference type="Pfam" id="PF08668">
    <property type="entry name" value="HDOD"/>
    <property type="match status" value="1"/>
</dbReference>
<dbReference type="PROSITE" id="PS51833">
    <property type="entry name" value="HDOD"/>
    <property type="match status" value="1"/>
</dbReference>
<reference evidence="2" key="1">
    <citation type="submission" date="2022-10" db="EMBL/GenBank/DDBJ databases">
        <title>Catenovulum adriacola sp. nov. isolated in the Harbour of Susak.</title>
        <authorList>
            <person name="Schoch T."/>
            <person name="Reich S.J."/>
            <person name="Stoeferle S."/>
            <person name="Flaiz M."/>
            <person name="Kazda M."/>
            <person name="Riedel C.U."/>
            <person name="Duerre P."/>
        </authorList>
    </citation>
    <scope>NUCLEOTIDE SEQUENCE</scope>
    <source>
        <strain evidence="2">TS8</strain>
    </source>
</reference>
<organism evidence="2 3">
    <name type="scientific">Catenovulum adriaticum</name>
    <dbReference type="NCBI Taxonomy" id="2984846"/>
    <lineage>
        <taxon>Bacteria</taxon>
        <taxon>Pseudomonadati</taxon>
        <taxon>Pseudomonadota</taxon>
        <taxon>Gammaproteobacteria</taxon>
        <taxon>Alteromonadales</taxon>
        <taxon>Alteromonadaceae</taxon>
        <taxon>Catenovulum</taxon>
    </lineage>
</organism>
<protein>
    <submittedName>
        <fullName evidence="2">HDOD domain-containing protein</fullName>
    </submittedName>
</protein>
<dbReference type="InterPro" id="IPR052340">
    <property type="entry name" value="RNase_Y/CdgJ"/>
</dbReference>
<evidence type="ECO:0000313" key="3">
    <source>
        <dbReference type="Proteomes" id="UP001163726"/>
    </source>
</evidence>
<dbReference type="RefSeq" id="WP_268073991.1">
    <property type="nucleotide sequence ID" value="NZ_CP109965.1"/>
</dbReference>
<dbReference type="EMBL" id="CP109965">
    <property type="protein sequence ID" value="WAJ69707.1"/>
    <property type="molecule type" value="Genomic_DNA"/>
</dbReference>
<dbReference type="Gene3D" id="1.10.3210.10">
    <property type="entry name" value="Hypothetical protein af1432"/>
    <property type="match status" value="1"/>
</dbReference>
<dbReference type="SUPFAM" id="SSF109604">
    <property type="entry name" value="HD-domain/PDEase-like"/>
    <property type="match status" value="1"/>
</dbReference>
<name>A0ABY7AKB1_9ALTE</name>
<keyword evidence="3" id="KW-1185">Reference proteome</keyword>
<evidence type="ECO:0000259" key="1">
    <source>
        <dbReference type="PROSITE" id="PS51833"/>
    </source>
</evidence>
<dbReference type="PANTHER" id="PTHR33525">
    <property type="match status" value="1"/>
</dbReference>
<feature type="domain" description="HDOD" evidence="1">
    <location>
        <begin position="100"/>
        <end position="306"/>
    </location>
</feature>
<dbReference type="PANTHER" id="PTHR33525:SF4">
    <property type="entry name" value="CYCLIC DI-GMP PHOSPHODIESTERASE CDGJ"/>
    <property type="match status" value="1"/>
</dbReference>
<gene>
    <name evidence="2" type="ORF">OLW01_11150</name>
</gene>
<proteinExistence type="predicted"/>
<accession>A0ABY7AKB1</accession>
<evidence type="ECO:0000313" key="2">
    <source>
        <dbReference type="EMBL" id="WAJ69707.1"/>
    </source>
</evidence>
<dbReference type="Proteomes" id="UP001163726">
    <property type="component" value="Chromosome"/>
</dbReference>